<dbReference type="Gene3D" id="3.30.70.330">
    <property type="match status" value="2"/>
</dbReference>
<evidence type="ECO:0000256" key="4">
    <source>
        <dbReference type="ARBA" id="ARBA00022454"/>
    </source>
</evidence>
<dbReference type="GO" id="GO:0000398">
    <property type="term" value="P:mRNA splicing, via spliceosome"/>
    <property type="evidence" value="ECO:0007669"/>
    <property type="project" value="InterPro"/>
</dbReference>
<evidence type="ECO:0000256" key="23">
    <source>
        <dbReference type="SAM" id="MobiDB-lite"/>
    </source>
</evidence>
<keyword evidence="16" id="KW-0804">Transcription</keyword>
<evidence type="ECO:0000256" key="14">
    <source>
        <dbReference type="ARBA" id="ARBA00023015"/>
    </source>
</evidence>
<dbReference type="GO" id="GO:0003723">
    <property type="term" value="F:RNA binding"/>
    <property type="evidence" value="ECO:0007669"/>
    <property type="project" value="UniProtKB-UniRule"/>
</dbReference>
<evidence type="ECO:0000256" key="20">
    <source>
        <dbReference type="ARBA" id="ARBA00062124"/>
    </source>
</evidence>
<dbReference type="SUPFAM" id="SSF54928">
    <property type="entry name" value="RNA-binding domain, RBD"/>
    <property type="match status" value="1"/>
</dbReference>
<evidence type="ECO:0000259" key="24">
    <source>
        <dbReference type="PROSITE" id="PS50102"/>
    </source>
</evidence>
<evidence type="ECO:0000256" key="21">
    <source>
        <dbReference type="ARBA" id="ARBA00073773"/>
    </source>
</evidence>
<dbReference type="InterPro" id="IPR034393">
    <property type="entry name" value="TatSF1-like"/>
</dbReference>
<name>A0AA39IRK2_9BILA</name>
<comment type="caution">
    <text evidence="25">The sequence shown here is derived from an EMBL/GenBank/DDBJ whole genome shotgun (WGS) entry which is preliminary data.</text>
</comment>
<keyword evidence="12 22" id="KW-0694">RNA-binding</keyword>
<keyword evidence="15" id="KW-0010">Activator</keyword>
<keyword evidence="13" id="KW-0007">Acetylation</keyword>
<keyword evidence="17" id="KW-0508">mRNA splicing</keyword>
<dbReference type="CDD" id="cd12282">
    <property type="entry name" value="RRM2_TatSF1_like"/>
    <property type="match status" value="1"/>
</dbReference>
<dbReference type="InterPro" id="IPR034392">
    <property type="entry name" value="TatSF1-like_RRM1"/>
</dbReference>
<dbReference type="AlphaFoldDB" id="A0AA39IRK2"/>
<comment type="subunit">
    <text evidence="20">Component of the 17S U2 SnRNP complex, a ribonucleoprotein complex that contains small nuclear RNA (snRNA) U2 and a number of specific proteins. Within the 17S U2 SnRNP complex, interacts (via UHM region) directly with SF3B1. Component of a complex which is at least composed of HTATSF1/Tat-SF1, the P-TEFb complex components CDK9 and CCNT1, RNA polymerase II, SUPT5H, and NCL/nucleolin. Interacts with GTF2F2/RAP30 and POLR2A. Interacts with TCERG1/CA150. Interacts with (poly-ADP-ribosylated) RPA1; promoting HTATSF1 recruitment to DNA damage sites. Interacts (when phosphorylated) with TOPBP1; promoting recruitment of TOPBP1 to DNA damage sites during S-phase.</text>
</comment>
<evidence type="ECO:0000256" key="22">
    <source>
        <dbReference type="PROSITE-ProRule" id="PRU00176"/>
    </source>
</evidence>
<comment type="subcellular location">
    <subcellularLocation>
        <location evidence="2">Chromosome</location>
    </subcellularLocation>
    <subcellularLocation>
        <location evidence="1">Nucleus</location>
    </subcellularLocation>
</comment>
<keyword evidence="11" id="KW-0832">Ubl conjugation</keyword>
<evidence type="ECO:0000313" key="25">
    <source>
        <dbReference type="EMBL" id="KAK0428384.1"/>
    </source>
</evidence>
<keyword evidence="5" id="KW-1017">Isopeptide bond</keyword>
<sequence length="424" mass="48232">MGDDRRLIEGRWVTKSGDVFMEYVEDEWRTISAEDVSALSKQWDAAPSSAANGQARCVVNGVTMLWNDTSKQWIPEEHPDDEILVRYSQQYGDASYSAADQTEPADGAENQEAAQKEGGAEEDQKSEKSEEKGEKHEENKQKRGAGWVDLDESKSTTVYVSNLPTEEFTVEEFMELMAKCGVIMRDPRNNKPKVKLYRDAEGNLKGDGTCCYVKHESVALALQLLDGSRVRDEEIKVERAHFELKGEFDPSKKRRRLTKAQKKRFEDNQNRHFKWEPEKSRAYRPISDCTVIIKNLFTLDEMEADVTFGEKLKEEVTETCSRYGVVKKVTVYENNPDGVVSVNFESVENSDQAVRTLNGRVVKGRALEVSLWDGKTKYAVAETEEQRERRLRQWSDYLEAGSGSSDEEHHEERPAAAQNEACDG</sequence>
<keyword evidence="14" id="KW-0805">Transcription regulation</keyword>
<organism evidence="25 26">
    <name type="scientific">Steinernema hermaphroditum</name>
    <dbReference type="NCBI Taxonomy" id="289476"/>
    <lineage>
        <taxon>Eukaryota</taxon>
        <taxon>Metazoa</taxon>
        <taxon>Ecdysozoa</taxon>
        <taxon>Nematoda</taxon>
        <taxon>Chromadorea</taxon>
        <taxon>Rhabditida</taxon>
        <taxon>Tylenchina</taxon>
        <taxon>Panagrolaimomorpha</taxon>
        <taxon>Strongyloidoidea</taxon>
        <taxon>Steinernematidae</taxon>
        <taxon>Steinernema</taxon>
    </lineage>
</organism>
<evidence type="ECO:0000313" key="26">
    <source>
        <dbReference type="Proteomes" id="UP001175271"/>
    </source>
</evidence>
<keyword evidence="18" id="KW-0234">DNA repair</keyword>
<keyword evidence="4" id="KW-0158">Chromosome</keyword>
<comment type="similarity">
    <text evidence="3">Belongs to the HTATSF1 family.</text>
</comment>
<keyword evidence="9" id="KW-0677">Repeat</keyword>
<evidence type="ECO:0000256" key="6">
    <source>
        <dbReference type="ARBA" id="ARBA00022553"/>
    </source>
</evidence>
<evidence type="ECO:0000256" key="17">
    <source>
        <dbReference type="ARBA" id="ARBA00023187"/>
    </source>
</evidence>
<dbReference type="Pfam" id="PF00076">
    <property type="entry name" value="RRM_1"/>
    <property type="match status" value="1"/>
</dbReference>
<evidence type="ECO:0000256" key="5">
    <source>
        <dbReference type="ARBA" id="ARBA00022499"/>
    </source>
</evidence>
<dbReference type="PANTHER" id="PTHR15608:SF0">
    <property type="entry name" value="HIV TAT-SPECIFIC FACTOR 1"/>
    <property type="match status" value="1"/>
</dbReference>
<feature type="region of interest" description="Disordered" evidence="23">
    <location>
        <begin position="94"/>
        <end position="148"/>
    </location>
</feature>
<keyword evidence="19" id="KW-0539">Nucleus</keyword>
<feature type="domain" description="RRM" evidence="24">
    <location>
        <begin position="156"/>
        <end position="242"/>
    </location>
</feature>
<reference evidence="25" key="1">
    <citation type="submission" date="2023-06" db="EMBL/GenBank/DDBJ databases">
        <title>Genomic analysis of the entomopathogenic nematode Steinernema hermaphroditum.</title>
        <authorList>
            <person name="Schwarz E.M."/>
            <person name="Heppert J.K."/>
            <person name="Baniya A."/>
            <person name="Schwartz H.T."/>
            <person name="Tan C.-H."/>
            <person name="Antoshechkin I."/>
            <person name="Sternberg P.W."/>
            <person name="Goodrich-Blair H."/>
            <person name="Dillman A.R."/>
        </authorList>
    </citation>
    <scope>NUCLEOTIDE SEQUENCE</scope>
    <source>
        <strain evidence="25">PS9179</strain>
        <tissue evidence="25">Whole animal</tissue>
    </source>
</reference>
<keyword evidence="6" id="KW-0597">Phosphoprotein</keyword>
<dbReference type="CDD" id="cd12281">
    <property type="entry name" value="RRM1_TatSF1_like"/>
    <property type="match status" value="1"/>
</dbReference>
<accession>A0AA39IRK2</accession>
<proteinExistence type="inferred from homology"/>
<dbReference type="FunFam" id="3.30.70.330:FF:000105">
    <property type="entry name" value="HIV Tat-specific factor 1 homolog"/>
    <property type="match status" value="1"/>
</dbReference>
<dbReference type="GO" id="GO:0005694">
    <property type="term" value="C:chromosome"/>
    <property type="evidence" value="ECO:0007669"/>
    <property type="project" value="UniProtKB-SubCell"/>
</dbReference>
<dbReference type="GO" id="GO:0005684">
    <property type="term" value="C:U2-type spliceosomal complex"/>
    <property type="evidence" value="ECO:0007669"/>
    <property type="project" value="TreeGrafter"/>
</dbReference>
<evidence type="ECO:0000256" key="2">
    <source>
        <dbReference type="ARBA" id="ARBA00004286"/>
    </source>
</evidence>
<evidence type="ECO:0000256" key="1">
    <source>
        <dbReference type="ARBA" id="ARBA00004123"/>
    </source>
</evidence>
<feature type="compositionally biased region" description="Basic and acidic residues" evidence="23">
    <location>
        <begin position="114"/>
        <end position="141"/>
    </location>
</feature>
<evidence type="ECO:0000256" key="7">
    <source>
        <dbReference type="ARBA" id="ARBA00022664"/>
    </source>
</evidence>
<dbReference type="FunFam" id="3.30.70.330:FF:000202">
    <property type="entry name" value="HIV Tat-specific factor 1"/>
    <property type="match status" value="1"/>
</dbReference>
<evidence type="ECO:0000256" key="15">
    <source>
        <dbReference type="ARBA" id="ARBA00023159"/>
    </source>
</evidence>
<dbReference type="Proteomes" id="UP001175271">
    <property type="component" value="Unassembled WGS sequence"/>
</dbReference>
<keyword evidence="7" id="KW-0507">mRNA processing</keyword>
<evidence type="ECO:0000256" key="16">
    <source>
        <dbReference type="ARBA" id="ARBA00023163"/>
    </source>
</evidence>
<evidence type="ECO:0000256" key="18">
    <source>
        <dbReference type="ARBA" id="ARBA00023204"/>
    </source>
</evidence>
<dbReference type="InterPro" id="IPR012677">
    <property type="entry name" value="Nucleotide-bd_a/b_plait_sf"/>
</dbReference>
<evidence type="ECO:0000256" key="3">
    <source>
        <dbReference type="ARBA" id="ARBA00007747"/>
    </source>
</evidence>
<keyword evidence="10" id="KW-0227">DNA damage</keyword>
<dbReference type="GO" id="GO:0006281">
    <property type="term" value="P:DNA repair"/>
    <property type="evidence" value="ECO:0007669"/>
    <property type="project" value="UniProtKB-KW"/>
</dbReference>
<dbReference type="PROSITE" id="PS50102">
    <property type="entry name" value="RRM"/>
    <property type="match status" value="2"/>
</dbReference>
<dbReference type="GO" id="GO:0005686">
    <property type="term" value="C:U2 snRNP"/>
    <property type="evidence" value="ECO:0007669"/>
    <property type="project" value="TreeGrafter"/>
</dbReference>
<evidence type="ECO:0000256" key="8">
    <source>
        <dbReference type="ARBA" id="ARBA00022728"/>
    </source>
</evidence>
<dbReference type="SMART" id="SM00360">
    <property type="entry name" value="RRM"/>
    <property type="match status" value="2"/>
</dbReference>
<dbReference type="InterPro" id="IPR000504">
    <property type="entry name" value="RRM_dom"/>
</dbReference>
<evidence type="ECO:0000256" key="11">
    <source>
        <dbReference type="ARBA" id="ARBA00022843"/>
    </source>
</evidence>
<evidence type="ECO:0000256" key="13">
    <source>
        <dbReference type="ARBA" id="ARBA00022990"/>
    </source>
</evidence>
<feature type="domain" description="RRM" evidence="24">
    <location>
        <begin position="289"/>
        <end position="374"/>
    </location>
</feature>
<keyword evidence="26" id="KW-1185">Reference proteome</keyword>
<evidence type="ECO:0000256" key="19">
    <source>
        <dbReference type="ARBA" id="ARBA00023242"/>
    </source>
</evidence>
<feature type="region of interest" description="Disordered" evidence="23">
    <location>
        <begin position="398"/>
        <end position="424"/>
    </location>
</feature>
<dbReference type="PANTHER" id="PTHR15608">
    <property type="entry name" value="SPLICING FACTOR U2AF-ASSOCIATED PROTEIN 2"/>
    <property type="match status" value="1"/>
</dbReference>
<protein>
    <recommendedName>
        <fullName evidence="21">17S U2 SnRNP complex component HTATSF1</fullName>
    </recommendedName>
</protein>
<dbReference type="EMBL" id="JAUCMV010000001">
    <property type="protein sequence ID" value="KAK0428384.1"/>
    <property type="molecule type" value="Genomic_DNA"/>
</dbReference>
<keyword evidence="8" id="KW-0747">Spliceosome</keyword>
<evidence type="ECO:0000256" key="10">
    <source>
        <dbReference type="ARBA" id="ARBA00022763"/>
    </source>
</evidence>
<gene>
    <name evidence="25" type="ORF">QR680_010767</name>
</gene>
<dbReference type="InterPro" id="IPR035979">
    <property type="entry name" value="RBD_domain_sf"/>
</dbReference>
<evidence type="ECO:0000256" key="9">
    <source>
        <dbReference type="ARBA" id="ARBA00022737"/>
    </source>
</evidence>
<evidence type="ECO:0000256" key="12">
    <source>
        <dbReference type="ARBA" id="ARBA00022884"/>
    </source>
</evidence>